<protein>
    <submittedName>
        <fullName evidence="2">ABC transporter permease</fullName>
    </submittedName>
</protein>
<dbReference type="Proteomes" id="UP000748308">
    <property type="component" value="Unassembled WGS sequence"/>
</dbReference>
<feature type="transmembrane region" description="Helical" evidence="1">
    <location>
        <begin position="20"/>
        <end position="38"/>
    </location>
</feature>
<keyword evidence="1" id="KW-1133">Transmembrane helix</keyword>
<accession>A0A938BLG1</accession>
<dbReference type="Pfam" id="PF12679">
    <property type="entry name" value="ABC2_membrane_2"/>
    <property type="match status" value="1"/>
</dbReference>
<keyword evidence="1" id="KW-0472">Membrane</keyword>
<evidence type="ECO:0000256" key="1">
    <source>
        <dbReference type="SAM" id="Phobius"/>
    </source>
</evidence>
<dbReference type="PANTHER" id="PTHR43471:SF10">
    <property type="entry name" value="SLL1107 PROTEIN"/>
    <property type="match status" value="1"/>
</dbReference>
<proteinExistence type="predicted"/>
<dbReference type="AlphaFoldDB" id="A0A938BLG1"/>
<reference evidence="2" key="1">
    <citation type="submission" date="2019-03" db="EMBL/GenBank/DDBJ databases">
        <title>Lake Tanganyika Metagenome-Assembled Genomes (MAGs).</title>
        <authorList>
            <person name="Tran P."/>
        </authorList>
    </citation>
    <scope>NUCLEOTIDE SEQUENCE</scope>
    <source>
        <strain evidence="2">M_DeepCast_400m_m2_100</strain>
    </source>
</reference>
<evidence type="ECO:0000313" key="3">
    <source>
        <dbReference type="Proteomes" id="UP000748308"/>
    </source>
</evidence>
<organism evidence="2 3">
    <name type="scientific">Eiseniibacteriota bacterium</name>
    <dbReference type="NCBI Taxonomy" id="2212470"/>
    <lineage>
        <taxon>Bacteria</taxon>
        <taxon>Candidatus Eiseniibacteriota</taxon>
    </lineage>
</organism>
<sequence length="254" mass="26653">MTAILSLARHTLLDALRERLLHTLGVFLLILFGASRLLEPLALGEGRRVTLDLGLALVSLSGLLLVLFLGSRALQREIERRTILLLLARPIRRAEFLAGKYLGMLAVTGIALCGMLALLGLVLWASGHGLTAGLLAVGYFAMLELAILCAWSLALTGAAGPAAAGAALIALFVAGRLAPSLLETAAMLPPAAAALAGALFRMLPRLDLCAAGFEAAHGATLPAQAFLWAGLHALLYCTALLLLALLILRRREFA</sequence>
<dbReference type="PANTHER" id="PTHR43471">
    <property type="entry name" value="ABC TRANSPORTER PERMEASE"/>
    <property type="match status" value="1"/>
</dbReference>
<comment type="caution">
    <text evidence="2">The sequence shown here is derived from an EMBL/GenBank/DDBJ whole genome shotgun (WGS) entry which is preliminary data.</text>
</comment>
<gene>
    <name evidence="2" type="ORF">FJY75_03990</name>
</gene>
<dbReference type="EMBL" id="VGIY01000064">
    <property type="protein sequence ID" value="MBM3316994.1"/>
    <property type="molecule type" value="Genomic_DNA"/>
</dbReference>
<feature type="transmembrane region" description="Helical" evidence="1">
    <location>
        <begin position="101"/>
        <end position="125"/>
    </location>
</feature>
<evidence type="ECO:0000313" key="2">
    <source>
        <dbReference type="EMBL" id="MBM3316994.1"/>
    </source>
</evidence>
<feature type="transmembrane region" description="Helical" evidence="1">
    <location>
        <begin position="50"/>
        <end position="71"/>
    </location>
</feature>
<name>A0A938BLG1_UNCEI</name>
<keyword evidence="1" id="KW-0812">Transmembrane</keyword>
<feature type="transmembrane region" description="Helical" evidence="1">
    <location>
        <begin position="223"/>
        <end position="248"/>
    </location>
</feature>
<feature type="transmembrane region" description="Helical" evidence="1">
    <location>
        <begin position="145"/>
        <end position="173"/>
    </location>
</feature>